<dbReference type="Proteomes" id="UP001143347">
    <property type="component" value="Unassembled WGS sequence"/>
</dbReference>
<gene>
    <name evidence="1" type="ORF">OSB52_15825</name>
</gene>
<reference evidence="1" key="1">
    <citation type="submission" date="2022-10" db="EMBL/GenBank/DDBJ databases">
        <title>WGS of marine actinomycetes from Thailand.</title>
        <authorList>
            <person name="Thawai C."/>
        </authorList>
    </citation>
    <scope>NUCLEOTIDE SEQUENCE</scope>
    <source>
        <strain evidence="1">SW21</strain>
    </source>
</reference>
<dbReference type="EMBL" id="JAPKFM010000017">
    <property type="protein sequence ID" value="MCX2965560.1"/>
    <property type="molecule type" value="Genomic_DNA"/>
</dbReference>
<comment type="caution">
    <text evidence="1">The sequence shown here is derived from an EMBL/GenBank/DDBJ whole genome shotgun (WGS) entry which is preliminary data.</text>
</comment>
<keyword evidence="2" id="KW-1185">Reference proteome</keyword>
<name>A0A9X3D697_9ACTN</name>
<dbReference type="Gene3D" id="3.90.1170.40">
    <property type="entry name" value="Molybdopterin biosynthesis MoaE subunit"/>
    <property type="match status" value="1"/>
</dbReference>
<dbReference type="GO" id="GO:0006777">
    <property type="term" value="P:Mo-molybdopterin cofactor biosynthetic process"/>
    <property type="evidence" value="ECO:0007669"/>
    <property type="project" value="InterPro"/>
</dbReference>
<evidence type="ECO:0000313" key="2">
    <source>
        <dbReference type="Proteomes" id="UP001143347"/>
    </source>
</evidence>
<dbReference type="PANTHER" id="PTHR23404">
    <property type="entry name" value="MOLYBDOPTERIN SYNTHASE RELATED"/>
    <property type="match status" value="1"/>
</dbReference>
<dbReference type="RefSeq" id="WP_235725864.1">
    <property type="nucleotide sequence ID" value="NZ_JAPKFM010000017.1"/>
</dbReference>
<dbReference type="InterPro" id="IPR003448">
    <property type="entry name" value="Mopterin_biosynth_MoaE"/>
</dbReference>
<accession>A0A9X3D697</accession>
<dbReference type="SUPFAM" id="SSF54690">
    <property type="entry name" value="Molybdopterin synthase subunit MoaE"/>
    <property type="match status" value="1"/>
</dbReference>
<organism evidence="1 2">
    <name type="scientific">Gordonia aquimaris</name>
    <dbReference type="NCBI Taxonomy" id="2984863"/>
    <lineage>
        <taxon>Bacteria</taxon>
        <taxon>Bacillati</taxon>
        <taxon>Actinomycetota</taxon>
        <taxon>Actinomycetes</taxon>
        <taxon>Mycobacteriales</taxon>
        <taxon>Gordoniaceae</taxon>
        <taxon>Gordonia</taxon>
    </lineage>
</organism>
<dbReference type="InterPro" id="IPR036563">
    <property type="entry name" value="MoaE_sf"/>
</dbReference>
<proteinExistence type="predicted"/>
<sequence>MSDFAPVQVVRAALAAEPIALGEHEDLVTRAAGGRAGAVVGFVGAVRNHDGGREVTRLDYSAHPTAPDVLRQVVEGVVTQTAGVRAVAVSHRVGDLAIGDVAFVVTVAADHRRAAFETCSELVDQVKAQLPVWKHQHFGDGSDEWVGSA</sequence>
<dbReference type="Pfam" id="PF02391">
    <property type="entry name" value="MoaE"/>
    <property type="match status" value="1"/>
</dbReference>
<dbReference type="AlphaFoldDB" id="A0A9X3D697"/>
<protein>
    <submittedName>
        <fullName evidence="1">Molybdenum cofactor biosynthesis protein MoaE</fullName>
    </submittedName>
</protein>
<evidence type="ECO:0000313" key="1">
    <source>
        <dbReference type="EMBL" id="MCX2965560.1"/>
    </source>
</evidence>
<dbReference type="CDD" id="cd00756">
    <property type="entry name" value="MoaE"/>
    <property type="match status" value="1"/>
</dbReference>